<dbReference type="Gene3D" id="3.40.50.1580">
    <property type="entry name" value="Nucleoside phosphorylase domain"/>
    <property type="match status" value="1"/>
</dbReference>
<proteinExistence type="predicted"/>
<protein>
    <recommendedName>
        <fullName evidence="1">Nucleoside phosphorylase domain-containing protein</fullName>
    </recommendedName>
</protein>
<dbReference type="VEuPathDB" id="FungiDB:ASPSYDRAFT_162047"/>
<dbReference type="GO" id="GO:0009116">
    <property type="term" value="P:nucleoside metabolic process"/>
    <property type="evidence" value="ECO:0007669"/>
    <property type="project" value="InterPro"/>
</dbReference>
<gene>
    <name evidence="2" type="ORF">ASPSYDRAFT_162047</name>
</gene>
<evidence type="ECO:0000313" key="3">
    <source>
        <dbReference type="Proteomes" id="UP000184356"/>
    </source>
</evidence>
<dbReference type="PANTHER" id="PTHR46082">
    <property type="entry name" value="ATP/GTP-BINDING PROTEIN-RELATED"/>
    <property type="match status" value="1"/>
</dbReference>
<evidence type="ECO:0000259" key="1">
    <source>
        <dbReference type="Pfam" id="PF01048"/>
    </source>
</evidence>
<dbReference type="GeneID" id="63759126"/>
<dbReference type="EMBL" id="KV878596">
    <property type="protein sequence ID" value="OJJ53749.1"/>
    <property type="molecule type" value="Genomic_DNA"/>
</dbReference>
<accession>A0A1L9T2V2</accession>
<dbReference type="PANTHER" id="PTHR46082:SF11">
    <property type="entry name" value="AAA+ ATPASE DOMAIN-CONTAINING PROTEIN-RELATED"/>
    <property type="match status" value="1"/>
</dbReference>
<keyword evidence="3" id="KW-1185">Reference proteome</keyword>
<dbReference type="InterPro" id="IPR000845">
    <property type="entry name" value="Nucleoside_phosphorylase_d"/>
</dbReference>
<feature type="domain" description="Nucleoside phosphorylase" evidence="1">
    <location>
        <begin position="9"/>
        <end position="101"/>
    </location>
</feature>
<dbReference type="Proteomes" id="UP000184356">
    <property type="component" value="Unassembled WGS sequence"/>
</dbReference>
<dbReference type="Pfam" id="PF01048">
    <property type="entry name" value="PNP_UDP_1"/>
    <property type="match status" value="2"/>
</dbReference>
<dbReference type="OrthoDB" id="1577640at2759"/>
<dbReference type="SUPFAM" id="SSF53167">
    <property type="entry name" value="Purine and uridine phosphorylases"/>
    <property type="match status" value="1"/>
</dbReference>
<reference evidence="3" key="1">
    <citation type="journal article" date="2017" name="Genome Biol.">
        <title>Comparative genomics reveals high biological diversity and specific adaptations in the industrially and medically important fungal genus Aspergillus.</title>
        <authorList>
            <person name="de Vries R.P."/>
            <person name="Riley R."/>
            <person name="Wiebenga A."/>
            <person name="Aguilar-Osorio G."/>
            <person name="Amillis S."/>
            <person name="Uchima C.A."/>
            <person name="Anderluh G."/>
            <person name="Asadollahi M."/>
            <person name="Askin M."/>
            <person name="Barry K."/>
            <person name="Battaglia E."/>
            <person name="Bayram O."/>
            <person name="Benocci T."/>
            <person name="Braus-Stromeyer S.A."/>
            <person name="Caldana C."/>
            <person name="Canovas D."/>
            <person name="Cerqueira G.C."/>
            <person name="Chen F."/>
            <person name="Chen W."/>
            <person name="Choi C."/>
            <person name="Clum A."/>
            <person name="Dos Santos R.A."/>
            <person name="Damasio A.R."/>
            <person name="Diallinas G."/>
            <person name="Emri T."/>
            <person name="Fekete E."/>
            <person name="Flipphi M."/>
            <person name="Freyberg S."/>
            <person name="Gallo A."/>
            <person name="Gournas C."/>
            <person name="Habgood R."/>
            <person name="Hainaut M."/>
            <person name="Harispe M.L."/>
            <person name="Henrissat B."/>
            <person name="Hilden K.S."/>
            <person name="Hope R."/>
            <person name="Hossain A."/>
            <person name="Karabika E."/>
            <person name="Karaffa L."/>
            <person name="Karanyi Z."/>
            <person name="Krasevec N."/>
            <person name="Kuo A."/>
            <person name="Kusch H."/>
            <person name="LaButti K."/>
            <person name="Lagendijk E.L."/>
            <person name="Lapidus A."/>
            <person name="Levasseur A."/>
            <person name="Lindquist E."/>
            <person name="Lipzen A."/>
            <person name="Logrieco A.F."/>
            <person name="MacCabe A."/>
            <person name="Maekelae M.R."/>
            <person name="Malavazi I."/>
            <person name="Melin P."/>
            <person name="Meyer V."/>
            <person name="Mielnichuk N."/>
            <person name="Miskei M."/>
            <person name="Molnar A.P."/>
            <person name="Mule G."/>
            <person name="Ngan C.Y."/>
            <person name="Orejas M."/>
            <person name="Orosz E."/>
            <person name="Ouedraogo J.P."/>
            <person name="Overkamp K.M."/>
            <person name="Park H.-S."/>
            <person name="Perrone G."/>
            <person name="Piumi F."/>
            <person name="Punt P.J."/>
            <person name="Ram A.F."/>
            <person name="Ramon A."/>
            <person name="Rauscher S."/>
            <person name="Record E."/>
            <person name="Riano-Pachon D.M."/>
            <person name="Robert V."/>
            <person name="Roehrig J."/>
            <person name="Ruller R."/>
            <person name="Salamov A."/>
            <person name="Salih N.S."/>
            <person name="Samson R.A."/>
            <person name="Sandor E."/>
            <person name="Sanguinetti M."/>
            <person name="Schuetze T."/>
            <person name="Sepcic K."/>
            <person name="Shelest E."/>
            <person name="Sherlock G."/>
            <person name="Sophianopoulou V."/>
            <person name="Squina F.M."/>
            <person name="Sun H."/>
            <person name="Susca A."/>
            <person name="Todd R.B."/>
            <person name="Tsang A."/>
            <person name="Unkles S.E."/>
            <person name="van de Wiele N."/>
            <person name="van Rossen-Uffink D."/>
            <person name="Oliveira J.V."/>
            <person name="Vesth T.C."/>
            <person name="Visser J."/>
            <person name="Yu J.-H."/>
            <person name="Zhou M."/>
            <person name="Andersen M.R."/>
            <person name="Archer D.B."/>
            <person name="Baker S.E."/>
            <person name="Benoit I."/>
            <person name="Brakhage A.A."/>
            <person name="Braus G.H."/>
            <person name="Fischer R."/>
            <person name="Frisvad J.C."/>
            <person name="Goldman G.H."/>
            <person name="Houbraken J."/>
            <person name="Oakley B."/>
            <person name="Pocsi I."/>
            <person name="Scazzocchio C."/>
            <person name="Seiboth B."/>
            <person name="vanKuyk P.A."/>
            <person name="Wortman J."/>
            <person name="Dyer P.S."/>
            <person name="Grigoriev I.V."/>
        </authorList>
    </citation>
    <scope>NUCLEOTIDE SEQUENCE [LARGE SCALE GENOMIC DNA]</scope>
    <source>
        <strain evidence="3">CBS 593.65</strain>
    </source>
</reference>
<sequence>MLDEVHADLPANPYDENTYILGRICSHNVVVACLPTGIIGPMPAATVATQMLSTFPSIRFTLMVGIGGGVPSQADIRLGDVVVAKPTRDHGGVVRYDYPKTVKECTIKRTIMLSKPPRVLLTALSKLQATHILTGPRIHSFLCEIESKYPLLASTLRHQGQDSLVNPNYHSRPPSARIYRTFNTHRPLNSPNRHRERNTPHIHYGLIASGNQVVKDSKIRDHLAKESGILCFEMEAAGLLDTFPCLVIRGISDYADANKNDVWQGYAAATAAAYAKELLSVIPRQQVEDAPLAGGNLSV</sequence>
<dbReference type="InterPro" id="IPR035994">
    <property type="entry name" value="Nucleoside_phosphorylase_sf"/>
</dbReference>
<dbReference type="AlphaFoldDB" id="A0A1L9T2V2"/>
<dbReference type="InterPro" id="IPR053137">
    <property type="entry name" value="NLR-like"/>
</dbReference>
<organism evidence="2 3">
    <name type="scientific">Aspergillus sydowii CBS 593.65</name>
    <dbReference type="NCBI Taxonomy" id="1036612"/>
    <lineage>
        <taxon>Eukaryota</taxon>
        <taxon>Fungi</taxon>
        <taxon>Dikarya</taxon>
        <taxon>Ascomycota</taxon>
        <taxon>Pezizomycotina</taxon>
        <taxon>Eurotiomycetes</taxon>
        <taxon>Eurotiomycetidae</taxon>
        <taxon>Eurotiales</taxon>
        <taxon>Aspergillaceae</taxon>
        <taxon>Aspergillus</taxon>
        <taxon>Aspergillus subgen. Nidulantes</taxon>
    </lineage>
</organism>
<dbReference type="STRING" id="1036612.A0A1L9T2V2"/>
<dbReference type="GO" id="GO:0003824">
    <property type="term" value="F:catalytic activity"/>
    <property type="evidence" value="ECO:0007669"/>
    <property type="project" value="InterPro"/>
</dbReference>
<evidence type="ECO:0000313" key="2">
    <source>
        <dbReference type="EMBL" id="OJJ53749.1"/>
    </source>
</evidence>
<name>A0A1L9T2V2_9EURO</name>
<dbReference type="RefSeq" id="XP_040697555.1">
    <property type="nucleotide sequence ID" value="XM_040843053.1"/>
</dbReference>
<feature type="domain" description="Nucleoside phosphorylase" evidence="1">
    <location>
        <begin position="156"/>
        <end position="272"/>
    </location>
</feature>